<name>A0A9D1ER80_9FIRM</name>
<dbReference type="CDD" id="cd01166">
    <property type="entry name" value="KdgK"/>
    <property type="match status" value="1"/>
</dbReference>
<dbReference type="InterPro" id="IPR011611">
    <property type="entry name" value="PfkB_dom"/>
</dbReference>
<reference evidence="5" key="1">
    <citation type="submission" date="2020-10" db="EMBL/GenBank/DDBJ databases">
        <authorList>
            <person name="Gilroy R."/>
        </authorList>
    </citation>
    <scope>NUCLEOTIDE SEQUENCE</scope>
    <source>
        <strain evidence="5">CHK190-19873</strain>
    </source>
</reference>
<gene>
    <name evidence="5" type="ORF">IAB44_04465</name>
</gene>
<sequence>MKKVAAFGELMLRLNPDGYLRLTQASDLHMSFAGGEANAAVSISNFGTDTVFVTKLPDNDLGKMAVRELRKYGVNGDHIAWGGPRIGIYFVEKGASQRPSRVLYDRGGSSIALARREDFRWEEILEDCGWFHFTGITPALGGECPDICRDALRECKRRGITVSCDLNYRGKLWSRKEAGEVMEGLMEYVDVCIANESDAADVFGISAENSDIVTGELNREGYISVARQLQERFSLKAAAITLRKSFSASVNGWSAMIYTGQEAYFSPEYRVQLVDRVGGGDSFAGALIYAMNSGYGPQHAIDFAAAASCLKQTQEYDFNQATLEEVNSLMKGNASGRVQR</sequence>
<evidence type="ECO:0000313" key="6">
    <source>
        <dbReference type="Proteomes" id="UP000823935"/>
    </source>
</evidence>
<evidence type="ECO:0000256" key="2">
    <source>
        <dbReference type="ARBA" id="ARBA00022679"/>
    </source>
</evidence>
<dbReference type="PANTHER" id="PTHR43320">
    <property type="entry name" value="SUGAR KINASE"/>
    <property type="match status" value="1"/>
</dbReference>
<dbReference type="InterPro" id="IPR052700">
    <property type="entry name" value="Carb_kinase_PfkB-like"/>
</dbReference>
<keyword evidence="3 5" id="KW-0418">Kinase</keyword>
<dbReference type="AlphaFoldDB" id="A0A9D1ER80"/>
<dbReference type="Pfam" id="PF00294">
    <property type="entry name" value="PfkB"/>
    <property type="match status" value="1"/>
</dbReference>
<dbReference type="EMBL" id="DVIQ01000023">
    <property type="protein sequence ID" value="HIS30792.1"/>
    <property type="molecule type" value="Genomic_DNA"/>
</dbReference>
<evidence type="ECO:0000259" key="4">
    <source>
        <dbReference type="Pfam" id="PF00294"/>
    </source>
</evidence>
<evidence type="ECO:0000256" key="1">
    <source>
        <dbReference type="ARBA" id="ARBA00010688"/>
    </source>
</evidence>
<dbReference type="PANTHER" id="PTHR43320:SF2">
    <property type="entry name" value="2-DEHYDRO-3-DEOXYGLUCONOKINASE_2-DEHYDRO-3-DEOXYGALACTONOKINASE"/>
    <property type="match status" value="1"/>
</dbReference>
<feature type="domain" description="Carbohydrate kinase PfkB" evidence="4">
    <location>
        <begin position="1"/>
        <end position="314"/>
    </location>
</feature>
<proteinExistence type="inferred from homology"/>
<dbReference type="Proteomes" id="UP000823935">
    <property type="component" value="Unassembled WGS sequence"/>
</dbReference>
<evidence type="ECO:0000256" key="3">
    <source>
        <dbReference type="ARBA" id="ARBA00022777"/>
    </source>
</evidence>
<accession>A0A9D1ER80</accession>
<protein>
    <submittedName>
        <fullName evidence="5">Sugar kinase</fullName>
    </submittedName>
</protein>
<dbReference type="Gene3D" id="3.40.1190.20">
    <property type="match status" value="1"/>
</dbReference>
<dbReference type="InterPro" id="IPR029056">
    <property type="entry name" value="Ribokinase-like"/>
</dbReference>
<comment type="similarity">
    <text evidence="1">Belongs to the carbohydrate kinase PfkB family.</text>
</comment>
<organism evidence="5 6">
    <name type="scientific">Candidatus Limivivens intestinipullorum</name>
    <dbReference type="NCBI Taxonomy" id="2840858"/>
    <lineage>
        <taxon>Bacteria</taxon>
        <taxon>Bacillati</taxon>
        <taxon>Bacillota</taxon>
        <taxon>Clostridia</taxon>
        <taxon>Lachnospirales</taxon>
        <taxon>Lachnospiraceae</taxon>
        <taxon>Lachnospiraceae incertae sedis</taxon>
        <taxon>Candidatus Limivivens</taxon>
    </lineage>
</organism>
<comment type="caution">
    <text evidence="5">The sequence shown here is derived from an EMBL/GenBank/DDBJ whole genome shotgun (WGS) entry which is preliminary data.</text>
</comment>
<dbReference type="SUPFAM" id="SSF53613">
    <property type="entry name" value="Ribokinase-like"/>
    <property type="match status" value="1"/>
</dbReference>
<reference evidence="5" key="2">
    <citation type="journal article" date="2021" name="PeerJ">
        <title>Extensive microbial diversity within the chicken gut microbiome revealed by metagenomics and culture.</title>
        <authorList>
            <person name="Gilroy R."/>
            <person name="Ravi A."/>
            <person name="Getino M."/>
            <person name="Pursley I."/>
            <person name="Horton D.L."/>
            <person name="Alikhan N.F."/>
            <person name="Baker D."/>
            <person name="Gharbi K."/>
            <person name="Hall N."/>
            <person name="Watson M."/>
            <person name="Adriaenssens E.M."/>
            <person name="Foster-Nyarko E."/>
            <person name="Jarju S."/>
            <person name="Secka A."/>
            <person name="Antonio M."/>
            <person name="Oren A."/>
            <person name="Chaudhuri R.R."/>
            <person name="La Ragione R."/>
            <person name="Hildebrand F."/>
            <person name="Pallen M.J."/>
        </authorList>
    </citation>
    <scope>NUCLEOTIDE SEQUENCE</scope>
    <source>
        <strain evidence="5">CHK190-19873</strain>
    </source>
</reference>
<evidence type="ECO:0000313" key="5">
    <source>
        <dbReference type="EMBL" id="HIS30792.1"/>
    </source>
</evidence>
<dbReference type="GO" id="GO:0016301">
    <property type="term" value="F:kinase activity"/>
    <property type="evidence" value="ECO:0007669"/>
    <property type="project" value="UniProtKB-KW"/>
</dbReference>
<keyword evidence="2" id="KW-0808">Transferase</keyword>